<organism evidence="2 3">
    <name type="scientific">Araneus ventricosus</name>
    <name type="common">Orbweaver spider</name>
    <name type="synonym">Epeira ventricosa</name>
    <dbReference type="NCBI Taxonomy" id="182803"/>
    <lineage>
        <taxon>Eukaryota</taxon>
        <taxon>Metazoa</taxon>
        <taxon>Ecdysozoa</taxon>
        <taxon>Arthropoda</taxon>
        <taxon>Chelicerata</taxon>
        <taxon>Arachnida</taxon>
        <taxon>Araneae</taxon>
        <taxon>Araneomorphae</taxon>
        <taxon>Entelegynae</taxon>
        <taxon>Araneoidea</taxon>
        <taxon>Araneidae</taxon>
        <taxon>Araneus</taxon>
    </lineage>
</organism>
<name>A0A4Y2T3L0_ARAVE</name>
<dbReference type="EMBL" id="BGPR01025529">
    <property type="protein sequence ID" value="GBN94500.1"/>
    <property type="molecule type" value="Genomic_DNA"/>
</dbReference>
<reference evidence="2 3" key="1">
    <citation type="journal article" date="2019" name="Sci. Rep.">
        <title>Orb-weaving spider Araneus ventricosus genome elucidates the spidroin gene catalogue.</title>
        <authorList>
            <person name="Kono N."/>
            <person name="Nakamura H."/>
            <person name="Ohtoshi R."/>
            <person name="Moran D.A.P."/>
            <person name="Shinohara A."/>
            <person name="Yoshida Y."/>
            <person name="Fujiwara M."/>
            <person name="Mori M."/>
            <person name="Tomita M."/>
            <person name="Arakawa K."/>
        </authorList>
    </citation>
    <scope>NUCLEOTIDE SEQUENCE [LARGE SCALE GENOMIC DNA]</scope>
</reference>
<keyword evidence="3" id="KW-1185">Reference proteome</keyword>
<dbReference type="EMBL" id="BGPR01025435">
    <property type="protein sequence ID" value="GBN94328.1"/>
    <property type="molecule type" value="Genomic_DNA"/>
</dbReference>
<evidence type="ECO:0000313" key="3">
    <source>
        <dbReference type="Proteomes" id="UP000499080"/>
    </source>
</evidence>
<proteinExistence type="predicted"/>
<comment type="caution">
    <text evidence="2">The sequence shown here is derived from an EMBL/GenBank/DDBJ whole genome shotgun (WGS) entry which is preliminary data.</text>
</comment>
<dbReference type="AlphaFoldDB" id="A0A4Y2T3L0"/>
<accession>A0A4Y2T3L0</accession>
<protein>
    <submittedName>
        <fullName evidence="2">Uncharacterized protein</fullName>
    </submittedName>
</protein>
<evidence type="ECO:0000313" key="2">
    <source>
        <dbReference type="EMBL" id="GBN94500.1"/>
    </source>
</evidence>
<gene>
    <name evidence="2" type="ORF">AVEN_33494_1</name>
    <name evidence="1" type="ORF">AVEN_38897_1</name>
</gene>
<dbReference type="Proteomes" id="UP000499080">
    <property type="component" value="Unassembled WGS sequence"/>
</dbReference>
<evidence type="ECO:0000313" key="1">
    <source>
        <dbReference type="EMBL" id="GBN94328.1"/>
    </source>
</evidence>
<sequence>MQTCEATFRRSVVCPNLASLEVRTCGLWNSKQSRRSYGAWLGKYLGSARENGCSDAVWSLPLPLMCELFTAIMWETTDALTSPRAASILPAPIMGNNANRGQNS</sequence>